<accession>A0A239ZMP9</accession>
<dbReference type="HAMAP" id="MF_00283">
    <property type="entry name" value="Phe_tRNA_synth_beta1"/>
    <property type="match status" value="1"/>
</dbReference>
<keyword evidence="21" id="KW-1185">Reference proteome</keyword>
<feature type="domain" description="TRNA-binding" evidence="17">
    <location>
        <begin position="39"/>
        <end position="154"/>
    </location>
</feature>
<keyword evidence="8 15" id="KW-0547">Nucleotide-binding</keyword>
<dbReference type="Gene3D" id="3.50.40.10">
    <property type="entry name" value="Phenylalanyl-trna Synthetase, Chain B, domain 3"/>
    <property type="match status" value="1"/>
</dbReference>
<dbReference type="Gene3D" id="3.30.56.10">
    <property type="match status" value="2"/>
</dbReference>
<evidence type="ECO:0000256" key="9">
    <source>
        <dbReference type="ARBA" id="ARBA00022840"/>
    </source>
</evidence>
<dbReference type="InterPro" id="IPR005121">
    <property type="entry name" value="Fdx_antiC-bd"/>
</dbReference>
<dbReference type="GO" id="GO:0005524">
    <property type="term" value="F:ATP binding"/>
    <property type="evidence" value="ECO:0007669"/>
    <property type="project" value="UniProtKB-UniRule"/>
</dbReference>
<dbReference type="NCBIfam" id="TIGR00472">
    <property type="entry name" value="pheT_bact"/>
    <property type="match status" value="1"/>
</dbReference>
<evidence type="ECO:0000256" key="10">
    <source>
        <dbReference type="ARBA" id="ARBA00022842"/>
    </source>
</evidence>
<keyword evidence="4 15" id="KW-0963">Cytoplasm</keyword>
<dbReference type="InterPro" id="IPR033714">
    <property type="entry name" value="tRNA_bind_bactPheRS"/>
</dbReference>
<evidence type="ECO:0000256" key="6">
    <source>
        <dbReference type="ARBA" id="ARBA00022598"/>
    </source>
</evidence>
<evidence type="ECO:0000256" key="4">
    <source>
        <dbReference type="ARBA" id="ARBA00022490"/>
    </source>
</evidence>
<keyword evidence="12 15" id="KW-0648">Protein biosynthesis</keyword>
<dbReference type="InterPro" id="IPR045864">
    <property type="entry name" value="aa-tRNA-synth_II/BPL/LPL"/>
</dbReference>
<dbReference type="SMART" id="SM00873">
    <property type="entry name" value="B3_4"/>
    <property type="match status" value="1"/>
</dbReference>
<dbReference type="InterPro" id="IPR045060">
    <property type="entry name" value="Phe-tRNA-ligase_IIc_bsu"/>
</dbReference>
<dbReference type="Pfam" id="PF03147">
    <property type="entry name" value="FDX-ACB"/>
    <property type="match status" value="1"/>
</dbReference>
<feature type="binding site" evidence="15">
    <location>
        <position position="461"/>
    </location>
    <ligand>
        <name>Mg(2+)</name>
        <dbReference type="ChEBI" id="CHEBI:18420"/>
        <note>shared with alpha subunit</note>
    </ligand>
</feature>
<dbReference type="PANTHER" id="PTHR10947:SF0">
    <property type="entry name" value="PHENYLALANINE--TRNA LIGASE BETA SUBUNIT"/>
    <property type="match status" value="1"/>
</dbReference>
<dbReference type="PANTHER" id="PTHR10947">
    <property type="entry name" value="PHENYLALANYL-TRNA SYNTHETASE BETA CHAIN AND LEUCINE-RICH REPEAT-CONTAINING PROTEIN 47"/>
    <property type="match status" value="1"/>
</dbReference>
<evidence type="ECO:0000256" key="7">
    <source>
        <dbReference type="ARBA" id="ARBA00022723"/>
    </source>
</evidence>
<evidence type="ECO:0000256" key="2">
    <source>
        <dbReference type="ARBA" id="ARBA00008653"/>
    </source>
</evidence>
<dbReference type="InterPro" id="IPR009061">
    <property type="entry name" value="DNA-bd_dom_put_sf"/>
</dbReference>
<dbReference type="SMART" id="SM00874">
    <property type="entry name" value="B5"/>
    <property type="match status" value="1"/>
</dbReference>
<dbReference type="Pfam" id="PF17759">
    <property type="entry name" value="tRNA_synthFbeta"/>
    <property type="match status" value="1"/>
</dbReference>
<dbReference type="PROSITE" id="PS51483">
    <property type="entry name" value="B5"/>
    <property type="match status" value="1"/>
</dbReference>
<keyword evidence="13 15" id="KW-0030">Aminoacyl-tRNA synthetase</keyword>
<organism evidence="20 21">
    <name type="scientific">Mammaliicoccus stepanovicii</name>
    <dbReference type="NCBI Taxonomy" id="643214"/>
    <lineage>
        <taxon>Bacteria</taxon>
        <taxon>Bacillati</taxon>
        <taxon>Bacillota</taxon>
        <taxon>Bacilli</taxon>
        <taxon>Bacillales</taxon>
        <taxon>Staphylococcaceae</taxon>
        <taxon>Mammaliicoccus</taxon>
    </lineage>
</organism>
<dbReference type="Pfam" id="PF01588">
    <property type="entry name" value="tRNA_bind"/>
    <property type="match status" value="1"/>
</dbReference>
<dbReference type="RefSeq" id="WP_095088575.1">
    <property type="nucleotide sequence ID" value="NZ_BMDM01000004.1"/>
</dbReference>
<keyword evidence="7 15" id="KW-0479">Metal-binding</keyword>
<evidence type="ECO:0000256" key="11">
    <source>
        <dbReference type="ARBA" id="ARBA00022884"/>
    </source>
</evidence>
<dbReference type="FunFam" id="3.30.56.10:FF:000002">
    <property type="entry name" value="Phenylalanine--tRNA ligase beta subunit"/>
    <property type="match status" value="1"/>
</dbReference>
<dbReference type="GO" id="GO:0000287">
    <property type="term" value="F:magnesium ion binding"/>
    <property type="evidence" value="ECO:0007669"/>
    <property type="project" value="UniProtKB-UniRule"/>
</dbReference>
<evidence type="ECO:0000259" key="17">
    <source>
        <dbReference type="PROSITE" id="PS50886"/>
    </source>
</evidence>
<dbReference type="SUPFAM" id="SSF50249">
    <property type="entry name" value="Nucleic acid-binding proteins"/>
    <property type="match status" value="1"/>
</dbReference>
<dbReference type="InterPro" id="IPR004532">
    <property type="entry name" value="Phe-tRNA-ligase_IIc_bsu_bact"/>
</dbReference>
<dbReference type="InterPro" id="IPR020825">
    <property type="entry name" value="Phe-tRNA_synthase-like_B3/B4"/>
</dbReference>
<feature type="domain" description="FDX-ACB" evidence="18">
    <location>
        <begin position="708"/>
        <end position="800"/>
    </location>
</feature>
<dbReference type="CDD" id="cd02796">
    <property type="entry name" value="tRNA_bind_bactPheRS"/>
    <property type="match status" value="1"/>
</dbReference>
<comment type="similarity">
    <text evidence="2 15">Belongs to the phenylalanyl-tRNA synthetase beta subunit family. Type 1 subfamily.</text>
</comment>
<dbReference type="PROSITE" id="PS50886">
    <property type="entry name" value="TRBD"/>
    <property type="match status" value="1"/>
</dbReference>
<dbReference type="FunFam" id="3.50.40.10:FF:000001">
    <property type="entry name" value="Phenylalanine--tRNA ligase beta subunit"/>
    <property type="match status" value="1"/>
</dbReference>
<dbReference type="PROSITE" id="PS51447">
    <property type="entry name" value="FDX_ACB"/>
    <property type="match status" value="1"/>
</dbReference>
<dbReference type="FunFam" id="3.30.930.10:FF:000022">
    <property type="entry name" value="Phenylalanine--tRNA ligase beta subunit"/>
    <property type="match status" value="1"/>
</dbReference>
<comment type="subcellular location">
    <subcellularLocation>
        <location evidence="1 15">Cytoplasm</location>
    </subcellularLocation>
</comment>
<dbReference type="EMBL" id="LT906462">
    <property type="protein sequence ID" value="SNV72110.1"/>
    <property type="molecule type" value="Genomic_DNA"/>
</dbReference>
<keyword evidence="11 16" id="KW-0694">RNA-binding</keyword>
<evidence type="ECO:0000256" key="16">
    <source>
        <dbReference type="PROSITE-ProRule" id="PRU00209"/>
    </source>
</evidence>
<dbReference type="GO" id="GO:0016740">
    <property type="term" value="F:transferase activity"/>
    <property type="evidence" value="ECO:0007669"/>
    <property type="project" value="UniProtKB-ARBA"/>
</dbReference>
<feature type="binding site" evidence="15">
    <location>
        <position position="471"/>
    </location>
    <ligand>
        <name>Mg(2+)</name>
        <dbReference type="ChEBI" id="CHEBI:18420"/>
        <note>shared with alpha subunit</note>
    </ligand>
</feature>
<dbReference type="GO" id="GO:0140096">
    <property type="term" value="F:catalytic activity, acting on a protein"/>
    <property type="evidence" value="ECO:0007669"/>
    <property type="project" value="UniProtKB-ARBA"/>
</dbReference>
<dbReference type="KEGG" id="sste:SAMEA4384403_1686"/>
<dbReference type="GO" id="GO:0006432">
    <property type="term" value="P:phenylalanyl-tRNA aminoacylation"/>
    <property type="evidence" value="ECO:0007669"/>
    <property type="project" value="UniProtKB-UniRule"/>
</dbReference>
<dbReference type="GO" id="GO:0004826">
    <property type="term" value="F:phenylalanine-tRNA ligase activity"/>
    <property type="evidence" value="ECO:0007669"/>
    <property type="project" value="UniProtKB-UniRule"/>
</dbReference>
<evidence type="ECO:0000259" key="18">
    <source>
        <dbReference type="PROSITE" id="PS51447"/>
    </source>
</evidence>
<gene>
    <name evidence="20" type="primary">pheT_2</name>
    <name evidence="15" type="synonym">pheT</name>
    <name evidence="20" type="ORF">SAMEA4384403_01686</name>
</gene>
<evidence type="ECO:0000256" key="15">
    <source>
        <dbReference type="HAMAP-Rule" id="MF_00283"/>
    </source>
</evidence>
<evidence type="ECO:0000256" key="3">
    <source>
        <dbReference type="ARBA" id="ARBA00011209"/>
    </source>
</evidence>
<evidence type="ECO:0000256" key="14">
    <source>
        <dbReference type="ARBA" id="ARBA00049255"/>
    </source>
</evidence>
<feature type="binding site" evidence="15">
    <location>
        <position position="467"/>
    </location>
    <ligand>
        <name>Mg(2+)</name>
        <dbReference type="ChEBI" id="CHEBI:18420"/>
        <note>shared with alpha subunit</note>
    </ligand>
</feature>
<dbReference type="InterPro" id="IPR036690">
    <property type="entry name" value="Fdx_antiC-bd_sf"/>
</dbReference>
<dbReference type="InterPro" id="IPR005147">
    <property type="entry name" value="tRNA_synthase_B5-dom"/>
</dbReference>
<evidence type="ECO:0000313" key="21">
    <source>
        <dbReference type="Proteomes" id="UP000242084"/>
    </source>
</evidence>
<dbReference type="NCBIfam" id="NF045760">
    <property type="entry name" value="YtpR"/>
    <property type="match status" value="1"/>
</dbReference>
<dbReference type="OrthoDB" id="9805455at2"/>
<dbReference type="Proteomes" id="UP000242084">
    <property type="component" value="Chromosome 1"/>
</dbReference>
<evidence type="ECO:0000256" key="5">
    <source>
        <dbReference type="ARBA" id="ARBA00022555"/>
    </source>
</evidence>
<comment type="cofactor">
    <cofactor evidence="15">
        <name>Mg(2+)</name>
        <dbReference type="ChEBI" id="CHEBI:18420"/>
    </cofactor>
    <text evidence="15">Binds 2 magnesium ions per tetramer.</text>
</comment>
<evidence type="ECO:0000256" key="8">
    <source>
        <dbReference type="ARBA" id="ARBA00022741"/>
    </source>
</evidence>
<comment type="catalytic activity">
    <reaction evidence="14 15">
        <text>tRNA(Phe) + L-phenylalanine + ATP = L-phenylalanyl-tRNA(Phe) + AMP + diphosphate + H(+)</text>
        <dbReference type="Rhea" id="RHEA:19413"/>
        <dbReference type="Rhea" id="RHEA-COMP:9668"/>
        <dbReference type="Rhea" id="RHEA-COMP:9699"/>
        <dbReference type="ChEBI" id="CHEBI:15378"/>
        <dbReference type="ChEBI" id="CHEBI:30616"/>
        <dbReference type="ChEBI" id="CHEBI:33019"/>
        <dbReference type="ChEBI" id="CHEBI:58095"/>
        <dbReference type="ChEBI" id="CHEBI:78442"/>
        <dbReference type="ChEBI" id="CHEBI:78531"/>
        <dbReference type="ChEBI" id="CHEBI:456215"/>
        <dbReference type="EC" id="6.1.1.20"/>
    </reaction>
</comment>
<feature type="binding site" evidence="15">
    <location>
        <position position="470"/>
    </location>
    <ligand>
        <name>Mg(2+)</name>
        <dbReference type="ChEBI" id="CHEBI:18420"/>
        <note>shared with alpha subunit</note>
    </ligand>
</feature>
<keyword evidence="6 15" id="KW-0436">Ligase</keyword>
<feature type="domain" description="B5" evidence="19">
    <location>
        <begin position="408"/>
        <end position="483"/>
    </location>
</feature>
<proteinExistence type="inferred from homology"/>
<dbReference type="AlphaFoldDB" id="A0A239ZMP9"/>
<dbReference type="InterPro" id="IPR041616">
    <property type="entry name" value="PheRS_beta_core"/>
</dbReference>
<evidence type="ECO:0000259" key="19">
    <source>
        <dbReference type="PROSITE" id="PS51483"/>
    </source>
</evidence>
<evidence type="ECO:0000256" key="1">
    <source>
        <dbReference type="ARBA" id="ARBA00004496"/>
    </source>
</evidence>
<dbReference type="Pfam" id="PF03483">
    <property type="entry name" value="B3_4"/>
    <property type="match status" value="1"/>
</dbReference>
<dbReference type="Gene3D" id="3.30.930.10">
    <property type="entry name" value="Bira Bifunctional Protein, Domain 2"/>
    <property type="match status" value="1"/>
</dbReference>
<dbReference type="SUPFAM" id="SSF56037">
    <property type="entry name" value="PheT/TilS domain"/>
    <property type="match status" value="1"/>
</dbReference>
<sequence>MLVSKEWLNEYININVDVEALAEKITRSGIEVDSITDYAKDIKKLVVGHVINIKKHPEADKLNICLVDVGEEEPIQIVCGAPNVAADQFVIVSRVGGRLPGGVKIKRAKLRGEVSEGMICSLQEIGIDQNLMPKKYADGIYVFSDEPKPGSDALESLLLNDAVMDFDLTPNRADCLSMLGAAHEVRALYGNEINYPNTTVNEEHDLAVDEISVRVEDEEATPYYAARVVKNLKIEPSPTWMQTRLMKAGIRPINNVVDVSNYILLEYGQPLHMFDQDEIGSNSIVTRYANEGEKITTLDEVERTLKSSDVVITNGKEPIALAGVMGGNFSEVTEKTQNVVIESALFNAVNVRQTSRRLGLRSEASSRFEKGVATERVNDALDRAAFLLQEIANGSVLKGIVSDGQLPETSKVITISTSDVNRLIGFELSTEDINTIFERLGFGTEIQQDEFKVTVPSRRNDISIKADLIEEVARIYGYDQLPSTLPNFEQSTAGFLTDNQLKTRKVKEILEGAGLNQAITYSLVRKDMATRYTLSSHEVVELMMPMSEDGAVLRQSLLPRLIDAVRYNVARKNKNVALYELGKVFYSKGKDQLPIEVEFLSGILTGEYSGNRWQQKSEPVDFFLVKGLVERIAEQLNVTFTYESAEVDLLHPGRTAYVKLNNQIIGLIAELHPKVEKENDLDRTYVFELNYTEILKEQVGKIEYSVIPRFPGVSRDIALVVDSEVSASSLVETINDNGENILNHAEVFDVYEGEHVEEGKKSIAIRIDYLDINETLTEDKVSNVHNQILAALEAKGATLRA</sequence>
<dbReference type="Pfam" id="PF03484">
    <property type="entry name" value="B5"/>
    <property type="match status" value="1"/>
</dbReference>
<dbReference type="Gene3D" id="3.30.70.380">
    <property type="entry name" value="Ferrodoxin-fold anticodon-binding domain"/>
    <property type="match status" value="1"/>
</dbReference>
<keyword evidence="5 16" id="KW-0820">tRNA-binding</keyword>
<evidence type="ECO:0000256" key="12">
    <source>
        <dbReference type="ARBA" id="ARBA00022917"/>
    </source>
</evidence>
<dbReference type="GO" id="GO:0000049">
    <property type="term" value="F:tRNA binding"/>
    <property type="evidence" value="ECO:0007669"/>
    <property type="project" value="UniProtKB-UniRule"/>
</dbReference>
<keyword evidence="10 15" id="KW-0460">Magnesium</keyword>
<dbReference type="InterPro" id="IPR012340">
    <property type="entry name" value="NA-bd_OB-fold"/>
</dbReference>
<dbReference type="CDD" id="cd00769">
    <property type="entry name" value="PheRS_beta_core"/>
    <property type="match status" value="1"/>
</dbReference>
<dbReference type="GO" id="GO:0009328">
    <property type="term" value="C:phenylalanine-tRNA ligase complex"/>
    <property type="evidence" value="ECO:0007669"/>
    <property type="project" value="TreeGrafter"/>
</dbReference>
<dbReference type="InterPro" id="IPR005146">
    <property type="entry name" value="B3/B4_tRNA-bd"/>
</dbReference>
<dbReference type="SUPFAM" id="SSF46955">
    <property type="entry name" value="Putative DNA-binding domain"/>
    <property type="match status" value="1"/>
</dbReference>
<dbReference type="FunFam" id="3.30.70.380:FF:000001">
    <property type="entry name" value="Phenylalanine--tRNA ligase beta subunit"/>
    <property type="match status" value="1"/>
</dbReference>
<dbReference type="SUPFAM" id="SSF55681">
    <property type="entry name" value="Class II aaRS and biotin synthetases"/>
    <property type="match status" value="1"/>
</dbReference>
<evidence type="ECO:0000313" key="20">
    <source>
        <dbReference type="EMBL" id="SNV72110.1"/>
    </source>
</evidence>
<protein>
    <recommendedName>
        <fullName evidence="15">Phenylalanine--tRNA ligase beta subunit</fullName>
        <ecNumber evidence="15">6.1.1.20</ecNumber>
    </recommendedName>
    <alternativeName>
        <fullName evidence="15">Phenylalanyl-tRNA synthetase beta subunit</fullName>
        <shortName evidence="15">PheRS</shortName>
    </alternativeName>
</protein>
<dbReference type="Gene3D" id="2.40.50.140">
    <property type="entry name" value="Nucleic acid-binding proteins"/>
    <property type="match status" value="1"/>
</dbReference>
<dbReference type="EC" id="6.1.1.20" evidence="15"/>
<dbReference type="FunFam" id="2.40.50.140:FF:000045">
    <property type="entry name" value="Phenylalanine--tRNA ligase beta subunit"/>
    <property type="match status" value="1"/>
</dbReference>
<name>A0A239ZMP9_9STAP</name>
<comment type="subunit">
    <text evidence="3 15">Tetramer of two alpha and two beta subunits.</text>
</comment>
<evidence type="ECO:0000256" key="13">
    <source>
        <dbReference type="ARBA" id="ARBA00023146"/>
    </source>
</evidence>
<reference evidence="20 21" key="1">
    <citation type="submission" date="2017-06" db="EMBL/GenBank/DDBJ databases">
        <authorList>
            <consortium name="Pathogen Informatics"/>
        </authorList>
    </citation>
    <scope>NUCLEOTIDE SEQUENCE [LARGE SCALE GENOMIC DNA]</scope>
    <source>
        <strain evidence="20 21">NCTC13839</strain>
    </source>
</reference>
<keyword evidence="9 15" id="KW-0067">ATP-binding</keyword>
<dbReference type="SUPFAM" id="SSF54991">
    <property type="entry name" value="Anticodon-binding domain of PheRS"/>
    <property type="match status" value="1"/>
</dbReference>
<dbReference type="InterPro" id="IPR002547">
    <property type="entry name" value="tRNA-bd_dom"/>
</dbReference>
<dbReference type="SMART" id="SM00896">
    <property type="entry name" value="FDX-ACB"/>
    <property type="match status" value="1"/>
</dbReference>